<dbReference type="PANTHER" id="PTHR40469">
    <property type="entry name" value="SECRETED GLYCOSYL HYDROLASE"/>
    <property type="match status" value="1"/>
</dbReference>
<evidence type="ECO:0000313" key="4">
    <source>
        <dbReference type="Proteomes" id="UP000017559"/>
    </source>
</evidence>
<dbReference type="Gene3D" id="3.40.50.880">
    <property type="match status" value="1"/>
</dbReference>
<accession>V2WIC5</accession>
<dbReference type="GO" id="GO:0016787">
    <property type="term" value="F:hydrolase activity"/>
    <property type="evidence" value="ECO:0007669"/>
    <property type="project" value="UniProtKB-KW"/>
</dbReference>
<evidence type="ECO:0000259" key="2">
    <source>
        <dbReference type="Pfam" id="PF06283"/>
    </source>
</evidence>
<dbReference type="SUPFAM" id="SSF52317">
    <property type="entry name" value="Class I glutamine amidotransferase-like"/>
    <property type="match status" value="1"/>
</dbReference>
<gene>
    <name evidence="3" type="ORF">Moror_9742</name>
</gene>
<name>V2WIC5_MONRO</name>
<dbReference type="AlphaFoldDB" id="V2WIC5"/>
<feature type="region of interest" description="Disordered" evidence="1">
    <location>
        <begin position="248"/>
        <end position="278"/>
    </location>
</feature>
<dbReference type="InterPro" id="IPR029010">
    <property type="entry name" value="ThuA-like"/>
</dbReference>
<evidence type="ECO:0000313" key="3">
    <source>
        <dbReference type="EMBL" id="ESK86598.1"/>
    </source>
</evidence>
<evidence type="ECO:0000256" key="1">
    <source>
        <dbReference type="SAM" id="MobiDB-lite"/>
    </source>
</evidence>
<sequence length="278" mass="30156">MVVSSQNSTVARVLIYSATRGFRHDSIPTAIEVLKAKGPSINVDFDNTEDENAFTDENLAGYDAVLFLSTTGEVLQAPGKAAFQNYLDLGGNFIGIHSSSDSLLNDTFFEREIGAYFDYHPPLQNATINVLDQSHPSTRMLPAQWRVQDEMYNFKSDPRAVGATVILSADESSYTDDGVRKFNQGTPHPTAWYQERGAGVEKSGTPGRSFYTSLGHLNETWHDDLFIGHVLGGMTWTLQANTTRAFNPKASVGAEPGGGTGSVGSNPDSHDGSPQVVF</sequence>
<dbReference type="OrthoDB" id="3482285at2759"/>
<reference evidence="3 4" key="1">
    <citation type="journal article" date="2014" name="BMC Genomics">
        <title>Genome and secretome analysis of the hemibiotrophic fungal pathogen, Moniliophthora roreri, which causes frosty pod rot disease of cacao: mechanisms of the biotrophic and necrotrophic phases.</title>
        <authorList>
            <person name="Meinhardt L.W."/>
            <person name="Costa G.G.L."/>
            <person name="Thomazella D.P.T."/>
            <person name="Teixeira P.J.P.L."/>
            <person name="Carazzolle M.F."/>
            <person name="Schuster S.C."/>
            <person name="Carlson J.E."/>
            <person name="Guiltinan M.J."/>
            <person name="Mieczkowski P."/>
            <person name="Farmer A."/>
            <person name="Ramaraj T."/>
            <person name="Crozier J."/>
            <person name="Davis R.E."/>
            <person name="Shao J."/>
            <person name="Melnick R.L."/>
            <person name="Pereira G.A.G."/>
            <person name="Bailey B.A."/>
        </authorList>
    </citation>
    <scope>NUCLEOTIDE SEQUENCE [LARGE SCALE GENOMIC DNA]</scope>
    <source>
        <strain evidence="3 4">MCA 2997</strain>
    </source>
</reference>
<dbReference type="EMBL" id="AWSO01000914">
    <property type="protein sequence ID" value="ESK86598.1"/>
    <property type="molecule type" value="Genomic_DNA"/>
</dbReference>
<dbReference type="KEGG" id="mrr:Moror_9742"/>
<dbReference type="Pfam" id="PF06283">
    <property type="entry name" value="ThuA"/>
    <property type="match status" value="1"/>
</dbReference>
<keyword evidence="3" id="KW-0378">Hydrolase</keyword>
<feature type="domain" description="ThuA-like" evidence="2">
    <location>
        <begin position="12"/>
        <end position="237"/>
    </location>
</feature>
<dbReference type="Proteomes" id="UP000017559">
    <property type="component" value="Unassembled WGS sequence"/>
</dbReference>
<keyword evidence="4" id="KW-1185">Reference proteome</keyword>
<dbReference type="PANTHER" id="PTHR40469:SF2">
    <property type="entry name" value="GALACTOSE-BINDING DOMAIN-LIKE SUPERFAMILY PROTEIN"/>
    <property type="match status" value="1"/>
</dbReference>
<comment type="caution">
    <text evidence="3">The sequence shown here is derived from an EMBL/GenBank/DDBJ whole genome shotgun (WGS) entry which is preliminary data.</text>
</comment>
<protein>
    <submittedName>
        <fullName evidence="3">Glycosyl hydrolase</fullName>
    </submittedName>
</protein>
<proteinExistence type="predicted"/>
<organism evidence="3 4">
    <name type="scientific">Moniliophthora roreri (strain MCA 2997)</name>
    <name type="common">Cocoa frosty pod rot fungus</name>
    <name type="synonym">Crinipellis roreri</name>
    <dbReference type="NCBI Taxonomy" id="1381753"/>
    <lineage>
        <taxon>Eukaryota</taxon>
        <taxon>Fungi</taxon>
        <taxon>Dikarya</taxon>
        <taxon>Basidiomycota</taxon>
        <taxon>Agaricomycotina</taxon>
        <taxon>Agaricomycetes</taxon>
        <taxon>Agaricomycetidae</taxon>
        <taxon>Agaricales</taxon>
        <taxon>Marasmiineae</taxon>
        <taxon>Marasmiaceae</taxon>
        <taxon>Moniliophthora</taxon>
    </lineage>
</organism>
<dbReference type="InterPro" id="IPR029062">
    <property type="entry name" value="Class_I_gatase-like"/>
</dbReference>
<dbReference type="HOGENOM" id="CLU_057383_0_0_1"/>